<evidence type="ECO:0000256" key="4">
    <source>
        <dbReference type="ARBA" id="ARBA00022538"/>
    </source>
</evidence>
<evidence type="ECO:0000256" key="1">
    <source>
        <dbReference type="ARBA" id="ARBA00004141"/>
    </source>
</evidence>
<name>A0A1X9YPT4_9BACT</name>
<dbReference type="KEGG" id="pact:CA264_05165"/>
<dbReference type="InterPro" id="IPR036291">
    <property type="entry name" value="NAD(P)-bd_dom_sf"/>
</dbReference>
<dbReference type="InterPro" id="IPR006153">
    <property type="entry name" value="Cation/H_exchanger_TM"/>
</dbReference>
<feature type="transmembrane region" description="Helical" evidence="8">
    <location>
        <begin position="57"/>
        <end position="74"/>
    </location>
</feature>
<keyword evidence="4" id="KW-0630">Potassium</keyword>
<evidence type="ECO:0000313" key="12">
    <source>
        <dbReference type="Proteomes" id="UP000266292"/>
    </source>
</evidence>
<comment type="subcellular location">
    <subcellularLocation>
        <location evidence="1">Membrane</location>
        <topology evidence="1">Multi-pass membrane protein</topology>
    </subcellularLocation>
</comment>
<dbReference type="Pfam" id="PF00999">
    <property type="entry name" value="Na_H_Exchanger"/>
    <property type="match status" value="1"/>
</dbReference>
<dbReference type="PANTHER" id="PTHR42751:SF3">
    <property type="entry name" value="SODIUM_GLUTAMATE SYMPORTER"/>
    <property type="match status" value="1"/>
</dbReference>
<evidence type="ECO:0000256" key="2">
    <source>
        <dbReference type="ARBA" id="ARBA00005551"/>
    </source>
</evidence>
<dbReference type="InterPro" id="IPR036721">
    <property type="entry name" value="RCK_C_sf"/>
</dbReference>
<evidence type="ECO:0000256" key="6">
    <source>
        <dbReference type="ARBA" id="ARBA00022989"/>
    </source>
</evidence>
<dbReference type="PROSITE" id="PS51202">
    <property type="entry name" value="RCK_C"/>
    <property type="match status" value="1"/>
</dbReference>
<keyword evidence="7 8" id="KW-0472">Membrane</keyword>
<accession>A0A1X9YPT4</accession>
<evidence type="ECO:0000256" key="5">
    <source>
        <dbReference type="ARBA" id="ARBA00022692"/>
    </source>
</evidence>
<dbReference type="EMBL" id="CP021235">
    <property type="protein sequence ID" value="ARS34879.1"/>
    <property type="molecule type" value="Genomic_DNA"/>
</dbReference>
<organism evidence="11 12">
    <name type="scientific">Pontibacter actiniarum</name>
    <dbReference type="NCBI Taxonomy" id="323450"/>
    <lineage>
        <taxon>Bacteria</taxon>
        <taxon>Pseudomonadati</taxon>
        <taxon>Bacteroidota</taxon>
        <taxon>Cytophagia</taxon>
        <taxon>Cytophagales</taxon>
        <taxon>Hymenobacteraceae</taxon>
        <taxon>Pontibacter</taxon>
    </lineage>
</organism>
<feature type="transmembrane region" description="Helical" evidence="8">
    <location>
        <begin position="176"/>
        <end position="196"/>
    </location>
</feature>
<evidence type="ECO:0000259" key="10">
    <source>
        <dbReference type="PROSITE" id="PS51202"/>
    </source>
</evidence>
<evidence type="ECO:0000256" key="7">
    <source>
        <dbReference type="ARBA" id="ARBA00023136"/>
    </source>
</evidence>
<feature type="transmembrane region" description="Helical" evidence="8">
    <location>
        <begin position="30"/>
        <end position="51"/>
    </location>
</feature>
<keyword evidence="5 8" id="KW-0812">Transmembrane</keyword>
<dbReference type="RefSeq" id="WP_025605187.1">
    <property type="nucleotide sequence ID" value="NZ_CP021235.1"/>
</dbReference>
<dbReference type="GO" id="GO:0008324">
    <property type="term" value="F:monoatomic cation transmembrane transporter activity"/>
    <property type="evidence" value="ECO:0007669"/>
    <property type="project" value="InterPro"/>
</dbReference>
<keyword evidence="4" id="KW-0406">Ion transport</keyword>
<dbReference type="Gene3D" id="3.30.70.1450">
    <property type="entry name" value="Regulator of K+ conductance, C-terminal domain"/>
    <property type="match status" value="1"/>
</dbReference>
<dbReference type="STRING" id="709015.GCA_000472485_01031"/>
<dbReference type="PANTHER" id="PTHR42751">
    <property type="entry name" value="SODIUM/HYDROGEN EXCHANGER FAMILY/TRKA DOMAIN PROTEIN"/>
    <property type="match status" value="1"/>
</dbReference>
<dbReference type="OrthoDB" id="9781411at2"/>
<feature type="transmembrane region" description="Helical" evidence="8">
    <location>
        <begin position="270"/>
        <end position="289"/>
    </location>
</feature>
<dbReference type="Proteomes" id="UP000266292">
    <property type="component" value="Chromosome"/>
</dbReference>
<feature type="domain" description="RCK N-terminal" evidence="9">
    <location>
        <begin position="412"/>
        <end position="529"/>
    </location>
</feature>
<keyword evidence="3" id="KW-0813">Transport</keyword>
<dbReference type="InterPro" id="IPR006037">
    <property type="entry name" value="RCK_C"/>
</dbReference>
<comment type="similarity">
    <text evidence="2">Belongs to the monovalent cation:proton antiporter 2 (CPA2) transporter (TC 2.A.37) family.</text>
</comment>
<dbReference type="PROSITE" id="PS51201">
    <property type="entry name" value="RCK_N"/>
    <property type="match status" value="1"/>
</dbReference>
<dbReference type="GO" id="GO:0016020">
    <property type="term" value="C:membrane"/>
    <property type="evidence" value="ECO:0007669"/>
    <property type="project" value="UniProtKB-SubCell"/>
</dbReference>
<dbReference type="Pfam" id="PF02080">
    <property type="entry name" value="TrkA_C"/>
    <property type="match status" value="1"/>
</dbReference>
<evidence type="ECO:0000256" key="3">
    <source>
        <dbReference type="ARBA" id="ARBA00022448"/>
    </source>
</evidence>
<feature type="transmembrane region" description="Helical" evidence="8">
    <location>
        <begin position="86"/>
        <end position="110"/>
    </location>
</feature>
<sequence length="666" mass="73652">MEIPLLSDIVIILGLAVVVILLFQRFKLPTILGFLATGVIAGPHGLSLIHATHDIEILAEIGVILLLFIIGMEFSLKQLAMIKRTVLLGGTTQVLATIGLVALVMQLLNFTWSESVFMGFLIALSSTAIVLKLLQDRGEINSPQGRVVLGVLIFQDIIVVPMMLLTPLMAGGTEDIGTALLLMGLKGAFVIVFVLISARYLVPRLLYLVAKTKSKELFILSVVVICFAVAWLTSSLGLSLALGAFMAGLIISESEYSHQATSNILPFREIFTSFFFVSIGMLLNFGFLLQNLPLILFFTALTFLLKGVVATVAARMLQYPLRISLLVGLSLFQVGEFAFILSKTGISSGLLSEETYQYFLSVSLLTMAVTPFVIGSYRKLADYIATPFSSLQEPMPFNHQSDDAHSPLPELDDHIVIIGFGINGRNVAKAARHAKIPYVIVELNAVTVKHERKLGEPIVYGDAVHPMILSHINMYKARVVVVAISDPEATKRIIATVREISDKVHIIVRTRFLQEMEENYRLGADEVIPEEFETSIEIFTRVLNKYLMPRDSIEAFTQMIRSDNYEMLRSITTNRNSDTSKLALDLPDIEVASLRVFTSDPEVVNRPLLDADIRSRFQITVVAIKRAEQTLLNINAQTQIQQGDLLYVVGKPGDVVRFNNFLKGPL</sequence>
<evidence type="ECO:0000256" key="8">
    <source>
        <dbReference type="SAM" id="Phobius"/>
    </source>
</evidence>
<evidence type="ECO:0000313" key="11">
    <source>
        <dbReference type="EMBL" id="ARS34879.1"/>
    </source>
</evidence>
<dbReference type="GO" id="GO:0006813">
    <property type="term" value="P:potassium ion transport"/>
    <property type="evidence" value="ECO:0007669"/>
    <property type="project" value="UniProtKB-KW"/>
</dbReference>
<dbReference type="InterPro" id="IPR003148">
    <property type="entry name" value="RCK_N"/>
</dbReference>
<dbReference type="SUPFAM" id="SSF116726">
    <property type="entry name" value="TrkA C-terminal domain-like"/>
    <property type="match status" value="1"/>
</dbReference>
<keyword evidence="12" id="KW-1185">Reference proteome</keyword>
<proteinExistence type="inferred from homology"/>
<feature type="transmembrane region" description="Helical" evidence="8">
    <location>
        <begin position="296"/>
        <end position="317"/>
    </location>
</feature>
<dbReference type="GO" id="GO:1902600">
    <property type="term" value="P:proton transmembrane transport"/>
    <property type="evidence" value="ECO:0007669"/>
    <property type="project" value="InterPro"/>
</dbReference>
<keyword evidence="4" id="KW-0633">Potassium transport</keyword>
<evidence type="ECO:0000259" key="9">
    <source>
        <dbReference type="PROSITE" id="PS51201"/>
    </source>
</evidence>
<dbReference type="Gene3D" id="1.20.1530.20">
    <property type="match status" value="1"/>
</dbReference>
<reference evidence="12" key="1">
    <citation type="submission" date="2017-05" db="EMBL/GenBank/DDBJ databases">
        <authorList>
            <person name="Ray J."/>
            <person name="Price M."/>
            <person name="Deutschbauer A."/>
        </authorList>
    </citation>
    <scope>NUCLEOTIDE SEQUENCE [LARGE SCALE GENOMIC DNA]</scope>
    <source>
        <strain evidence="12">DSM 19842</strain>
    </source>
</reference>
<dbReference type="Pfam" id="PF02254">
    <property type="entry name" value="TrkA_N"/>
    <property type="match status" value="1"/>
</dbReference>
<dbReference type="AlphaFoldDB" id="A0A1X9YPT4"/>
<feature type="transmembrane region" description="Helical" evidence="8">
    <location>
        <begin position="116"/>
        <end position="135"/>
    </location>
</feature>
<feature type="transmembrane region" description="Helical" evidence="8">
    <location>
        <begin position="6"/>
        <end position="23"/>
    </location>
</feature>
<gene>
    <name evidence="11" type="ORF">CA264_05165</name>
</gene>
<feature type="transmembrane region" description="Helical" evidence="8">
    <location>
        <begin position="358"/>
        <end position="377"/>
    </location>
</feature>
<feature type="transmembrane region" description="Helical" evidence="8">
    <location>
        <begin position="147"/>
        <end position="170"/>
    </location>
</feature>
<keyword evidence="6 8" id="KW-1133">Transmembrane helix</keyword>
<feature type="transmembrane region" description="Helical" evidence="8">
    <location>
        <begin position="323"/>
        <end position="346"/>
    </location>
</feature>
<feature type="domain" description="RCK C-terminal" evidence="10">
    <location>
        <begin position="577"/>
        <end position="664"/>
    </location>
</feature>
<dbReference type="InterPro" id="IPR038770">
    <property type="entry name" value="Na+/solute_symporter_sf"/>
</dbReference>
<dbReference type="Gene3D" id="3.40.50.720">
    <property type="entry name" value="NAD(P)-binding Rossmann-like Domain"/>
    <property type="match status" value="1"/>
</dbReference>
<dbReference type="SUPFAM" id="SSF51735">
    <property type="entry name" value="NAD(P)-binding Rossmann-fold domains"/>
    <property type="match status" value="1"/>
</dbReference>
<protein>
    <submittedName>
        <fullName evidence="11">Potassium transporter KefB</fullName>
    </submittedName>
</protein>
<feature type="transmembrane region" description="Helical" evidence="8">
    <location>
        <begin position="217"/>
        <end position="250"/>
    </location>
</feature>
<dbReference type="GO" id="GO:0015297">
    <property type="term" value="F:antiporter activity"/>
    <property type="evidence" value="ECO:0007669"/>
    <property type="project" value="InterPro"/>
</dbReference>